<dbReference type="SUPFAM" id="SSF161098">
    <property type="entry name" value="MetI-like"/>
    <property type="match status" value="1"/>
</dbReference>
<sequence length="298" mass="31562">MMKAPGISDPATAAGPYCPPGPLRAGWRRLTRNKLATAGVVTIALMVLLCFAGPLVLRLDASYIDVLNRFAPPLTGGHLLGTDELGRDVLARLMAGGRISLTIGFAAMLISVVIGTIVGMIAGYRRGFVGALLMRFVDAMLAFPTIFLILALAMLVKPGIVSTTILISATCWMEVARLVEGQYRSLRNTEYVAAARTAGASGLRIMVVELLPNAMGPIIIVATLNVARAILLESYVSYLGYGIQPPVASLGNMLNNAQIYLTSAPWLAIVPGVAIALTVTSVNFIGEGLRNILEPRSQ</sequence>
<dbReference type="Pfam" id="PF00528">
    <property type="entry name" value="BPD_transp_1"/>
    <property type="match status" value="1"/>
</dbReference>
<evidence type="ECO:0000313" key="10">
    <source>
        <dbReference type="Proteomes" id="UP000252124"/>
    </source>
</evidence>
<keyword evidence="4 7" id="KW-0812">Transmembrane</keyword>
<feature type="transmembrane region" description="Helical" evidence="7">
    <location>
        <begin position="35"/>
        <end position="57"/>
    </location>
</feature>
<comment type="similarity">
    <text evidence="7">Belongs to the binding-protein-dependent transport system permease family.</text>
</comment>
<dbReference type="GeneID" id="99732561"/>
<dbReference type="CDD" id="cd06261">
    <property type="entry name" value="TM_PBP2"/>
    <property type="match status" value="1"/>
</dbReference>
<dbReference type="Pfam" id="PF12911">
    <property type="entry name" value="OppC_N"/>
    <property type="match status" value="1"/>
</dbReference>
<evidence type="ECO:0000256" key="2">
    <source>
        <dbReference type="ARBA" id="ARBA00022448"/>
    </source>
</evidence>
<dbReference type="Proteomes" id="UP000252124">
    <property type="component" value="Unassembled WGS sequence"/>
</dbReference>
<keyword evidence="5 7" id="KW-1133">Transmembrane helix</keyword>
<evidence type="ECO:0000256" key="3">
    <source>
        <dbReference type="ARBA" id="ARBA00022475"/>
    </source>
</evidence>
<feature type="transmembrane region" description="Helical" evidence="7">
    <location>
        <begin position="264"/>
        <end position="286"/>
    </location>
</feature>
<comment type="subcellular location">
    <subcellularLocation>
        <location evidence="1 7">Cell membrane</location>
        <topology evidence="1 7">Multi-pass membrane protein</topology>
    </subcellularLocation>
</comment>
<keyword evidence="10" id="KW-1185">Reference proteome</keyword>
<evidence type="ECO:0000256" key="6">
    <source>
        <dbReference type="ARBA" id="ARBA00023136"/>
    </source>
</evidence>
<evidence type="ECO:0000313" key="9">
    <source>
        <dbReference type="EMBL" id="RBP21655.1"/>
    </source>
</evidence>
<evidence type="ECO:0000256" key="5">
    <source>
        <dbReference type="ARBA" id="ARBA00022989"/>
    </source>
</evidence>
<dbReference type="InterPro" id="IPR025966">
    <property type="entry name" value="OppC_N"/>
</dbReference>
<name>A0ABX9GCY9_9BURK</name>
<dbReference type="PANTHER" id="PTHR43386:SF1">
    <property type="entry name" value="D,D-DIPEPTIDE TRANSPORT SYSTEM PERMEASE PROTEIN DDPC-RELATED"/>
    <property type="match status" value="1"/>
</dbReference>
<dbReference type="InterPro" id="IPR035906">
    <property type="entry name" value="MetI-like_sf"/>
</dbReference>
<feature type="transmembrane region" description="Helical" evidence="7">
    <location>
        <begin position="136"/>
        <end position="154"/>
    </location>
</feature>
<accession>A0ABX9GCY9</accession>
<evidence type="ECO:0000259" key="8">
    <source>
        <dbReference type="PROSITE" id="PS50928"/>
    </source>
</evidence>
<keyword evidence="3" id="KW-1003">Cell membrane</keyword>
<dbReference type="Gene3D" id="1.10.3720.10">
    <property type="entry name" value="MetI-like"/>
    <property type="match status" value="1"/>
</dbReference>
<dbReference type="InterPro" id="IPR000515">
    <property type="entry name" value="MetI-like"/>
</dbReference>
<organism evidence="9 10">
    <name type="scientific">Achromobacter marplatensis</name>
    <dbReference type="NCBI Taxonomy" id="470868"/>
    <lineage>
        <taxon>Bacteria</taxon>
        <taxon>Pseudomonadati</taxon>
        <taxon>Pseudomonadota</taxon>
        <taxon>Betaproteobacteria</taxon>
        <taxon>Burkholderiales</taxon>
        <taxon>Alcaligenaceae</taxon>
        <taxon>Achromobacter</taxon>
    </lineage>
</organism>
<gene>
    <name evidence="9" type="ORF">DFP87_103912</name>
</gene>
<evidence type="ECO:0000256" key="7">
    <source>
        <dbReference type="RuleBase" id="RU363032"/>
    </source>
</evidence>
<dbReference type="EMBL" id="QNRM01000003">
    <property type="protein sequence ID" value="RBP21655.1"/>
    <property type="molecule type" value="Genomic_DNA"/>
</dbReference>
<keyword evidence="6 7" id="KW-0472">Membrane</keyword>
<feature type="transmembrane region" description="Helical" evidence="7">
    <location>
        <begin position="210"/>
        <end position="231"/>
    </location>
</feature>
<dbReference type="PROSITE" id="PS50928">
    <property type="entry name" value="ABC_TM1"/>
    <property type="match status" value="1"/>
</dbReference>
<dbReference type="RefSeq" id="WP_208625069.1">
    <property type="nucleotide sequence ID" value="NZ_CADIJU010000011.1"/>
</dbReference>
<comment type="caution">
    <text evidence="9">The sequence shown here is derived from an EMBL/GenBank/DDBJ whole genome shotgun (WGS) entry which is preliminary data.</text>
</comment>
<evidence type="ECO:0000256" key="4">
    <source>
        <dbReference type="ARBA" id="ARBA00022692"/>
    </source>
</evidence>
<dbReference type="InterPro" id="IPR050366">
    <property type="entry name" value="BP-dependent_transpt_permease"/>
</dbReference>
<protein>
    <submittedName>
        <fullName evidence="9">Peptide/nickel transport system permease protein</fullName>
    </submittedName>
</protein>
<keyword evidence="2 7" id="KW-0813">Transport</keyword>
<feature type="transmembrane region" description="Helical" evidence="7">
    <location>
        <begin position="99"/>
        <end position="124"/>
    </location>
</feature>
<evidence type="ECO:0000256" key="1">
    <source>
        <dbReference type="ARBA" id="ARBA00004651"/>
    </source>
</evidence>
<feature type="domain" description="ABC transmembrane type-1" evidence="8">
    <location>
        <begin position="97"/>
        <end position="286"/>
    </location>
</feature>
<reference evidence="9 10" key="1">
    <citation type="submission" date="2018-06" db="EMBL/GenBank/DDBJ databases">
        <title>Genomic Encyclopedia of Type Strains, Phase III (KMG-III): the genomes of soil and plant-associated and newly described type strains.</title>
        <authorList>
            <person name="Whitman W."/>
        </authorList>
    </citation>
    <scope>NUCLEOTIDE SEQUENCE [LARGE SCALE GENOMIC DNA]</scope>
    <source>
        <strain evidence="9 10">CECT 7342</strain>
    </source>
</reference>
<proteinExistence type="inferred from homology"/>
<dbReference type="PANTHER" id="PTHR43386">
    <property type="entry name" value="OLIGOPEPTIDE TRANSPORT SYSTEM PERMEASE PROTEIN APPC"/>
    <property type="match status" value="1"/>
</dbReference>